<dbReference type="RefSeq" id="WP_106567711.1">
    <property type="nucleotide sequence ID" value="NZ_PYGF01000007.1"/>
</dbReference>
<sequence length="545" mass="61027">MKKLLNIKTILIGLGLSCLTTTSCVDLEEQVYSQVTADNFFRTNEEFISALGAAYSSLGGLGNHSGLWSINELASDEIVISTKGGDWFDGGVLLQLHQHEFLPDNPFFQNSWNFLFGGINTCNRLIFSFQSLDNPNSAAFIGELRALRALFYYWAMDAFGNIPLVTDFTALESPGTKTRKEAYDFILSELNEVIPLLPTAKDGTTYGRMTKWAALTIRMKLYLNAEVYTGTPQWALAAADAEEIINSGPYSLMPSYKDNFLINNAGSTENIFVYPYDKVFAGGFNWVMMTLHIASQSTYNLTQQPWNGYQTVEEFYNSYIDPSKNPGVQGPVWKGLALSQSVGTIDGRLSNFLVGPQFRSDGSRLVDPGVEPFDATGRNGDPDGPPLTFMPYLNEIWPQGLRQAGARIGKYEFEMGGTNNMSNDFVIFRLSDVILSLAEARFRLGNTSQALALVNQIRARAGNLDPFTTLTEENLLAERGREMFVEMTRRQDLIRFKKYGQAWWPFQGMNRPKRVHQPGSHLELFPIPEPQLLANPRLKQNPGYN</sequence>
<dbReference type="OrthoDB" id="5694214at2"/>
<evidence type="ECO:0000313" key="9">
    <source>
        <dbReference type="Proteomes" id="UP000240708"/>
    </source>
</evidence>
<dbReference type="Pfam" id="PF07980">
    <property type="entry name" value="SusD_RagB"/>
    <property type="match status" value="1"/>
</dbReference>
<protein>
    <submittedName>
        <fullName evidence="8">Putative outer membrane starch-binding protein</fullName>
    </submittedName>
</protein>
<evidence type="ECO:0000256" key="1">
    <source>
        <dbReference type="ARBA" id="ARBA00004442"/>
    </source>
</evidence>
<dbReference type="Gene3D" id="1.25.40.390">
    <property type="match status" value="1"/>
</dbReference>
<gene>
    <name evidence="8" type="ORF">CLV48_10741</name>
</gene>
<dbReference type="Proteomes" id="UP000240708">
    <property type="component" value="Unassembled WGS sequence"/>
</dbReference>
<keyword evidence="3" id="KW-0732">Signal</keyword>
<dbReference type="InterPro" id="IPR012944">
    <property type="entry name" value="SusD_RagB_dom"/>
</dbReference>
<dbReference type="PROSITE" id="PS51257">
    <property type="entry name" value="PROKAR_LIPOPROTEIN"/>
    <property type="match status" value="1"/>
</dbReference>
<name>A0A2P8E1H3_9BACT</name>
<comment type="subcellular location">
    <subcellularLocation>
        <location evidence="1">Cell outer membrane</location>
    </subcellularLocation>
</comment>
<evidence type="ECO:0000259" key="6">
    <source>
        <dbReference type="Pfam" id="PF07980"/>
    </source>
</evidence>
<dbReference type="EMBL" id="PYGF01000007">
    <property type="protein sequence ID" value="PSL03323.1"/>
    <property type="molecule type" value="Genomic_DNA"/>
</dbReference>
<organism evidence="8 9">
    <name type="scientific">Cecembia rubra</name>
    <dbReference type="NCBI Taxonomy" id="1485585"/>
    <lineage>
        <taxon>Bacteria</taxon>
        <taxon>Pseudomonadati</taxon>
        <taxon>Bacteroidota</taxon>
        <taxon>Cytophagia</taxon>
        <taxon>Cytophagales</taxon>
        <taxon>Cyclobacteriaceae</taxon>
        <taxon>Cecembia</taxon>
    </lineage>
</organism>
<dbReference type="GO" id="GO:0009279">
    <property type="term" value="C:cell outer membrane"/>
    <property type="evidence" value="ECO:0007669"/>
    <property type="project" value="UniProtKB-SubCell"/>
</dbReference>
<reference evidence="8 9" key="1">
    <citation type="submission" date="2018-03" db="EMBL/GenBank/DDBJ databases">
        <title>Genomic Encyclopedia of Archaeal and Bacterial Type Strains, Phase II (KMG-II): from individual species to whole genera.</title>
        <authorList>
            <person name="Goeker M."/>
        </authorList>
    </citation>
    <scope>NUCLEOTIDE SEQUENCE [LARGE SCALE GENOMIC DNA]</scope>
    <source>
        <strain evidence="8 9">DSM 28057</strain>
    </source>
</reference>
<feature type="domain" description="RagB/SusD" evidence="6">
    <location>
        <begin position="411"/>
        <end position="544"/>
    </location>
</feature>
<evidence type="ECO:0000259" key="7">
    <source>
        <dbReference type="Pfam" id="PF14322"/>
    </source>
</evidence>
<evidence type="ECO:0000256" key="4">
    <source>
        <dbReference type="ARBA" id="ARBA00023136"/>
    </source>
</evidence>
<keyword evidence="5" id="KW-0998">Cell outer membrane</keyword>
<dbReference type="InterPro" id="IPR011990">
    <property type="entry name" value="TPR-like_helical_dom_sf"/>
</dbReference>
<accession>A0A2P8E1H3</accession>
<evidence type="ECO:0000313" key="8">
    <source>
        <dbReference type="EMBL" id="PSL03323.1"/>
    </source>
</evidence>
<dbReference type="InterPro" id="IPR033985">
    <property type="entry name" value="SusD-like_N"/>
</dbReference>
<evidence type="ECO:0000256" key="3">
    <source>
        <dbReference type="ARBA" id="ARBA00022729"/>
    </source>
</evidence>
<keyword evidence="9" id="KW-1185">Reference proteome</keyword>
<keyword evidence="4" id="KW-0472">Membrane</keyword>
<evidence type="ECO:0000256" key="5">
    <source>
        <dbReference type="ARBA" id="ARBA00023237"/>
    </source>
</evidence>
<feature type="domain" description="SusD-like N-terminal" evidence="7">
    <location>
        <begin position="94"/>
        <end position="223"/>
    </location>
</feature>
<evidence type="ECO:0000256" key="2">
    <source>
        <dbReference type="ARBA" id="ARBA00006275"/>
    </source>
</evidence>
<dbReference type="SUPFAM" id="SSF48452">
    <property type="entry name" value="TPR-like"/>
    <property type="match status" value="1"/>
</dbReference>
<comment type="similarity">
    <text evidence="2">Belongs to the SusD family.</text>
</comment>
<proteinExistence type="inferred from homology"/>
<dbReference type="Pfam" id="PF14322">
    <property type="entry name" value="SusD-like_3"/>
    <property type="match status" value="1"/>
</dbReference>
<comment type="caution">
    <text evidence="8">The sequence shown here is derived from an EMBL/GenBank/DDBJ whole genome shotgun (WGS) entry which is preliminary data.</text>
</comment>
<dbReference type="AlphaFoldDB" id="A0A2P8E1H3"/>